<keyword evidence="2" id="KW-1185">Reference proteome</keyword>
<gene>
    <name evidence="1" type="ORF">CO662_22015</name>
</gene>
<sequence length="447" mass="50796">MTDILSIEELYQRVRKHPHSDYVLEAVRCFNAQAYRACIIMTCNAVFDTVRHRMNELKAGEVSRAKEVVGAINAAVDSGRTFEGALVTKLRETRVIPAVETDALGEILNKRNNAAHPSNASATAKDAYYVFEKAVTYFLSEQARPLRFAIDILIRDIYSDGFFTDPVIDNVARKVDEEISAFDEADYYLLINDLKKRLVEDKGNEDSKALWFLLGLLESDRPKLHSIIAKEFFAKKGFTPEQDAFLVDMCVVRPPLLSMISGQNRERLDHTFAKFAESLAEVSAERTVRSPTALLSALTSEFEDPGIEGCYPKTVEVALRRFWSHSDLGPLFQTRLKDRLFKHVLEEAEHTDAAAEQDLILYLEREDAALATALSRAQIEKLFVAAMTPHCRKDLREMRDRGFDRIPRLRSVMSTAMSPISGWRRTSPYLIWEGNDLILRDRELAQP</sequence>
<organism evidence="1 2">
    <name type="scientific">Rhizobium anhuiense</name>
    <dbReference type="NCBI Taxonomy" id="1184720"/>
    <lineage>
        <taxon>Bacteria</taxon>
        <taxon>Pseudomonadati</taxon>
        <taxon>Pseudomonadota</taxon>
        <taxon>Alphaproteobacteria</taxon>
        <taxon>Hyphomicrobiales</taxon>
        <taxon>Rhizobiaceae</taxon>
        <taxon>Rhizobium/Agrobacterium group</taxon>
        <taxon>Rhizobium</taxon>
    </lineage>
</organism>
<evidence type="ECO:0000313" key="2">
    <source>
        <dbReference type="Proteomes" id="UP000219972"/>
    </source>
</evidence>
<proteinExistence type="predicted"/>
<reference evidence="1 2" key="1">
    <citation type="submission" date="2017-09" db="EMBL/GenBank/DDBJ databases">
        <title>Comparative genomics of rhizobia isolated from Phaseolus vulgaris in China.</title>
        <authorList>
            <person name="Tong W."/>
        </authorList>
    </citation>
    <scope>NUCLEOTIDE SEQUENCE [LARGE SCALE GENOMIC DNA]</scope>
    <source>
        <strain evidence="1 2">Y27</strain>
    </source>
</reference>
<dbReference type="EMBL" id="NWSL01000014">
    <property type="protein sequence ID" value="PDS49750.1"/>
    <property type="molecule type" value="Genomic_DNA"/>
</dbReference>
<comment type="caution">
    <text evidence="1">The sequence shown here is derived from an EMBL/GenBank/DDBJ whole genome shotgun (WGS) entry which is preliminary data.</text>
</comment>
<protein>
    <recommendedName>
        <fullName evidence="3">DUF4145 domain-containing protein</fullName>
    </recommendedName>
</protein>
<name>A0ABX4J3J6_9HYPH</name>
<dbReference type="RefSeq" id="WP_097543962.1">
    <property type="nucleotide sequence ID" value="NZ_NWSL01000014.1"/>
</dbReference>
<dbReference type="Proteomes" id="UP000219972">
    <property type="component" value="Unassembled WGS sequence"/>
</dbReference>
<evidence type="ECO:0000313" key="1">
    <source>
        <dbReference type="EMBL" id="PDS49750.1"/>
    </source>
</evidence>
<evidence type="ECO:0008006" key="3">
    <source>
        <dbReference type="Google" id="ProtNLM"/>
    </source>
</evidence>
<accession>A0ABX4J3J6</accession>